<accession>Q4S4Y9</accession>
<feature type="compositionally biased region" description="Polar residues" evidence="1">
    <location>
        <begin position="864"/>
        <end position="892"/>
    </location>
</feature>
<comment type="caution">
    <text evidence="2">The sequence shown here is derived from an EMBL/GenBank/DDBJ whole genome shotgun (WGS) entry which is preliminary data.</text>
</comment>
<dbReference type="PANTHER" id="PTHR22741:SF11">
    <property type="entry name" value="SICKLE TAIL PROTEIN HOMOLOG"/>
    <property type="match status" value="1"/>
</dbReference>
<dbReference type="EMBL" id="CAAE01014737">
    <property type="protein sequence ID" value="CAG04293.1"/>
    <property type="molecule type" value="Genomic_DNA"/>
</dbReference>
<feature type="region of interest" description="Disordered" evidence="1">
    <location>
        <begin position="133"/>
        <end position="160"/>
    </location>
</feature>
<feature type="region of interest" description="Disordered" evidence="1">
    <location>
        <begin position="1"/>
        <end position="79"/>
    </location>
</feature>
<feature type="region of interest" description="Disordered" evidence="1">
    <location>
        <begin position="821"/>
        <end position="939"/>
    </location>
</feature>
<feature type="compositionally biased region" description="Basic and acidic residues" evidence="1">
    <location>
        <begin position="392"/>
        <end position="404"/>
    </location>
</feature>
<dbReference type="OrthoDB" id="6022652at2759"/>
<feature type="compositionally biased region" description="Acidic residues" evidence="1">
    <location>
        <begin position="1"/>
        <end position="10"/>
    </location>
</feature>
<reference evidence="2" key="1">
    <citation type="journal article" date="2004" name="Nature">
        <title>Genome duplication in the teleost fish Tetraodon nigroviridis reveals the early vertebrate proto-karyotype.</title>
        <authorList>
            <person name="Jaillon O."/>
            <person name="Aury J.-M."/>
            <person name="Brunet F."/>
            <person name="Petit J.-L."/>
            <person name="Stange-Thomann N."/>
            <person name="Mauceli E."/>
            <person name="Bouneau L."/>
            <person name="Fischer C."/>
            <person name="Ozouf-Costaz C."/>
            <person name="Bernot A."/>
            <person name="Nicaud S."/>
            <person name="Jaffe D."/>
            <person name="Fisher S."/>
            <person name="Lutfalla G."/>
            <person name="Dossat C."/>
            <person name="Segurens B."/>
            <person name="Dasilva C."/>
            <person name="Salanoubat M."/>
            <person name="Levy M."/>
            <person name="Boudet N."/>
            <person name="Castellano S."/>
            <person name="Anthouard V."/>
            <person name="Jubin C."/>
            <person name="Castelli V."/>
            <person name="Katinka M."/>
            <person name="Vacherie B."/>
            <person name="Biemont C."/>
            <person name="Skalli Z."/>
            <person name="Cattolico L."/>
            <person name="Poulain J."/>
            <person name="De Berardinis V."/>
            <person name="Cruaud C."/>
            <person name="Duprat S."/>
            <person name="Brottier P."/>
            <person name="Coutanceau J.-P."/>
            <person name="Gouzy J."/>
            <person name="Parra G."/>
            <person name="Lardier G."/>
            <person name="Chapple C."/>
            <person name="McKernan K.J."/>
            <person name="McEwan P."/>
            <person name="Bosak S."/>
            <person name="Kellis M."/>
            <person name="Volff J.-N."/>
            <person name="Guigo R."/>
            <person name="Zody M.C."/>
            <person name="Mesirov J."/>
            <person name="Lindblad-Toh K."/>
            <person name="Birren B."/>
            <person name="Nusbaum C."/>
            <person name="Kahn D."/>
            <person name="Robinson-Rechavi M."/>
            <person name="Laudet V."/>
            <person name="Schachter V."/>
            <person name="Quetier F."/>
            <person name="Saurin W."/>
            <person name="Scarpelli C."/>
            <person name="Wincker P."/>
            <person name="Lander E.S."/>
            <person name="Weissenbach J."/>
            <person name="Roest Crollius H."/>
        </authorList>
    </citation>
    <scope>NUCLEOTIDE SEQUENCE [LARGE SCALE GENOMIC DNA]</scope>
</reference>
<feature type="compositionally biased region" description="Basic and acidic residues" evidence="1">
    <location>
        <begin position="897"/>
        <end position="909"/>
    </location>
</feature>
<organism evidence="2">
    <name type="scientific">Tetraodon nigroviridis</name>
    <name type="common">Spotted green pufferfish</name>
    <name type="synonym">Chelonodon nigroviridis</name>
    <dbReference type="NCBI Taxonomy" id="99883"/>
    <lineage>
        <taxon>Eukaryota</taxon>
        <taxon>Metazoa</taxon>
        <taxon>Chordata</taxon>
        <taxon>Craniata</taxon>
        <taxon>Vertebrata</taxon>
        <taxon>Euteleostomi</taxon>
        <taxon>Actinopterygii</taxon>
        <taxon>Neopterygii</taxon>
        <taxon>Teleostei</taxon>
        <taxon>Neoteleostei</taxon>
        <taxon>Acanthomorphata</taxon>
        <taxon>Eupercaria</taxon>
        <taxon>Tetraodontiformes</taxon>
        <taxon>Tetradontoidea</taxon>
        <taxon>Tetraodontidae</taxon>
        <taxon>Tetraodon</taxon>
    </lineage>
</organism>
<dbReference type="InterPro" id="IPR051825">
    <property type="entry name" value="SRCIN1"/>
</dbReference>
<feature type="compositionally biased region" description="Polar residues" evidence="1">
    <location>
        <begin position="484"/>
        <end position="493"/>
    </location>
</feature>
<feature type="compositionally biased region" description="Polar residues" evidence="1">
    <location>
        <begin position="359"/>
        <end position="387"/>
    </location>
</feature>
<protein>
    <submittedName>
        <fullName evidence="2">(spotted green pufferfish) hypothetical protein</fullName>
    </submittedName>
</protein>
<gene>
    <name evidence="2" type="ORF">GSTENG00023970001</name>
</gene>
<dbReference type="PANTHER" id="PTHR22741">
    <property type="entry name" value="P140CAP/SNIP-RELATED"/>
    <property type="match status" value="1"/>
</dbReference>
<feature type="region of interest" description="Disordered" evidence="1">
    <location>
        <begin position="431"/>
        <end position="502"/>
    </location>
</feature>
<evidence type="ECO:0000313" key="2">
    <source>
        <dbReference type="EMBL" id="CAG04293.1"/>
    </source>
</evidence>
<proteinExistence type="predicted"/>
<dbReference type="KEGG" id="tng:GSTEN00023970G001"/>
<feature type="non-terminal residue" evidence="2">
    <location>
        <position position="1"/>
    </location>
</feature>
<feature type="region of interest" description="Disordered" evidence="1">
    <location>
        <begin position="316"/>
        <end position="418"/>
    </location>
</feature>
<name>Q4S4Y9_TETNG</name>
<dbReference type="AlphaFoldDB" id="Q4S4Y9"/>
<reference evidence="2" key="2">
    <citation type="submission" date="2004-02" db="EMBL/GenBank/DDBJ databases">
        <authorList>
            <consortium name="Genoscope"/>
            <consortium name="Whitehead Institute Centre for Genome Research"/>
        </authorList>
    </citation>
    <scope>NUCLEOTIDE SEQUENCE</scope>
</reference>
<sequence length="939" mass="102513">MEEDIADEEKDCSCGKEQTKSNLKVTSPEDTEHLSRRQPSPNGTAPPKGDAKGSRTVPRRHTLGGARGSREILSMQPPDMDKKREAFLEHLKQKYPHHASAIMGHQERLREQLTGVGGLCFLKGCSVPAGRTSGLPSGAEAASNPESPKHGPSPQPGVADQVDHLSLASLESLDTMSEADTPTGFTRGSRVRASLPVVRSTNQTKDRSLGVLYLQYGDETKQIRMPNEITSVDTVRALFVSAFPQHLTMKMLESPSVAVYVKDDMRNMYYELSDVRSITDHSCLKVYNKDPAQAFNHGPRPANGDARMHSEMLHASRDNPHPLRQPPIGPALHHSVQGTLPAAPNSMPPSPSRIPFSPRQGSAPSSSTVPRERVSTANPSARSNSPCPSAILERRDVKPDEDMSSKSLSLARGNEGLYADPNLLQEGRLSMASSHGEHPNSGLDGPEHGLGGFHRASIRSTSSYGGPSPTDAIDHASLYRQKSRNSQLPTLGSKTPPPSPHRMAEVRMIDLHGGPPHGLPPHGVPIERGSPVRQSFRKEEVAGTKPRNSVGSPVIADLQGHLQGPIPAPGDHQTRERMKAMEQQIASLTGLVQHALLKGSNASGSKEPLQNQEALRVQLKRAEQEISGKLAEAMRGLEDPVQRQRAVVEEDRHKYLSLEEHVLTQLRNSKRPRKNSLNLLQEVKSDVKDSRSLPFVTKHSGTWKKTSQPLTLLGGVLYLQYGDETKQIRMPNEITSVDTVRALFVSAFPQHLTMKMLESPSVAVYVKDDMRNMYYELSDVRSITDHSCLKVYNKDPAQAFNHGPRPANGDARMHSEMLHASRDNPHPLRQPPIGPALHHSVQGTLPAAPNSMPPSPSRIPFSPRQGSAPSSSTVPRERVSTANPSARSNSPCPSAILERRDVKPDEDMSSKSLSLARGNEGLYADPYLLQEGRLSMASS</sequence>
<dbReference type="GO" id="GO:0005737">
    <property type="term" value="C:cytoplasm"/>
    <property type="evidence" value="ECO:0007669"/>
    <property type="project" value="TreeGrafter"/>
</dbReference>
<evidence type="ECO:0000256" key="1">
    <source>
        <dbReference type="SAM" id="MobiDB-lite"/>
    </source>
</evidence>